<keyword evidence="3" id="KW-0442">Lipid degradation</keyword>
<dbReference type="RefSeq" id="WP_267153113.1">
    <property type="nucleotide sequence ID" value="NZ_JAPMLT010000013.1"/>
</dbReference>
<keyword evidence="2" id="KW-0809">Transit peptide</keyword>
<keyword evidence="1" id="KW-0378">Hydrolase</keyword>
<dbReference type="SUPFAM" id="SSF53474">
    <property type="entry name" value="alpha/beta-Hydrolases"/>
    <property type="match status" value="1"/>
</dbReference>
<reference evidence="6 7" key="1">
    <citation type="submission" date="2022-11" db="EMBL/GenBank/DDBJ databases">
        <title>Study of microbial diversity in lake waters.</title>
        <authorList>
            <person name="Zhang J."/>
        </authorList>
    </citation>
    <scope>NUCLEOTIDE SEQUENCE [LARGE SCALE GENOMIC DNA]</scope>
    <source>
        <strain evidence="6 7">DT12</strain>
    </source>
</reference>
<dbReference type="Gene3D" id="3.40.50.1820">
    <property type="entry name" value="alpha/beta hydrolase"/>
    <property type="match status" value="1"/>
</dbReference>
<evidence type="ECO:0000256" key="4">
    <source>
        <dbReference type="ARBA" id="ARBA00023098"/>
    </source>
</evidence>
<keyword evidence="4" id="KW-0443">Lipid metabolism</keyword>
<gene>
    <name evidence="6" type="ORF">OS242_18130</name>
</gene>
<evidence type="ECO:0000313" key="6">
    <source>
        <dbReference type="EMBL" id="MCX7571867.1"/>
    </source>
</evidence>
<dbReference type="CDD" id="cd00519">
    <property type="entry name" value="Lipase_3"/>
    <property type="match status" value="1"/>
</dbReference>
<feature type="domain" description="Fungal lipase-type" evidence="5">
    <location>
        <begin position="80"/>
        <end position="217"/>
    </location>
</feature>
<organism evidence="6 7">
    <name type="scientific">Tumebacillus lacus</name>
    <dbReference type="NCBI Taxonomy" id="2995335"/>
    <lineage>
        <taxon>Bacteria</taxon>
        <taxon>Bacillati</taxon>
        <taxon>Bacillota</taxon>
        <taxon>Bacilli</taxon>
        <taxon>Bacillales</taxon>
        <taxon>Alicyclobacillaceae</taxon>
        <taxon>Tumebacillus</taxon>
    </lineage>
</organism>
<dbReference type="Pfam" id="PF01764">
    <property type="entry name" value="Lipase_3"/>
    <property type="match status" value="1"/>
</dbReference>
<evidence type="ECO:0000256" key="2">
    <source>
        <dbReference type="ARBA" id="ARBA00022946"/>
    </source>
</evidence>
<dbReference type="Proteomes" id="UP001208017">
    <property type="component" value="Unassembled WGS sequence"/>
</dbReference>
<dbReference type="PANTHER" id="PTHR31403">
    <property type="entry name" value="PHOSPHOLIPASE A1-IBETA2, CHLOROPLASTIC"/>
    <property type="match status" value="1"/>
</dbReference>
<dbReference type="InterPro" id="IPR002921">
    <property type="entry name" value="Fungal_lipase-type"/>
</dbReference>
<evidence type="ECO:0000313" key="7">
    <source>
        <dbReference type="Proteomes" id="UP001208017"/>
    </source>
</evidence>
<evidence type="ECO:0000256" key="1">
    <source>
        <dbReference type="ARBA" id="ARBA00022801"/>
    </source>
</evidence>
<name>A0ABT3X7K7_9BACL</name>
<dbReference type="PANTHER" id="PTHR31403:SF7">
    <property type="entry name" value="PHOSPHOLIPASE A1-IGAMMA3, CHLOROPLASTIC"/>
    <property type="match status" value="1"/>
</dbReference>
<accession>A0ABT3X7K7</accession>
<keyword evidence="7" id="KW-1185">Reference proteome</keyword>
<evidence type="ECO:0000256" key="3">
    <source>
        <dbReference type="ARBA" id="ARBA00022963"/>
    </source>
</evidence>
<dbReference type="EMBL" id="JAPMLT010000013">
    <property type="protein sequence ID" value="MCX7571867.1"/>
    <property type="molecule type" value="Genomic_DNA"/>
</dbReference>
<dbReference type="InterPro" id="IPR029058">
    <property type="entry name" value="AB_hydrolase_fold"/>
</dbReference>
<evidence type="ECO:0000259" key="5">
    <source>
        <dbReference type="Pfam" id="PF01764"/>
    </source>
</evidence>
<proteinExistence type="predicted"/>
<protein>
    <submittedName>
        <fullName evidence="6">Lipase family protein</fullName>
    </submittedName>
</protein>
<sequence length="260" mass="28448">MSTITYSVSTAIAWGELVKSAYSTYSADTQNTNPAVPTDLPDGWTVLANIQCDPVAGFFSQIQFMGFVVQSAADPTQIGIVYRGTEGVMDWLADFEAEHTDFTDIQNGGRTELGFTRMFRSANVIKPGETETRTLESYVQSLPASTCITVTGHSLGGAIANLTGAWIAATQPHLACELYTFAAPMTGDETFVATFNTLVPNSFRIYNQPDVVPKSPLHIMGYDQVNTGIEVNSLDFPEIKKSILSYHSLDTYLFLLRQQL</sequence>
<comment type="caution">
    <text evidence="6">The sequence shown here is derived from an EMBL/GenBank/DDBJ whole genome shotgun (WGS) entry which is preliminary data.</text>
</comment>